<name>A0A9X2CAR1_9PSED</name>
<evidence type="ECO:0000313" key="1">
    <source>
        <dbReference type="EMBL" id="MCK9801954.1"/>
    </source>
</evidence>
<reference evidence="1 2" key="1">
    <citation type="journal article" date="2022" name="Int. J. Syst. Evol. Microbiol.">
        <title>Pseudomonas aegrilactucae sp. nov. and Pseudomonas morbosilactucae sp. nov., pathogens causing bacterial rot of lettuce in Japan.</title>
        <authorList>
            <person name="Sawada H."/>
            <person name="Fujikawa T."/>
            <person name="Satou M."/>
        </authorList>
    </citation>
    <scope>NUCLEOTIDE SEQUENCE [LARGE SCALE GENOMIC DNA]</scope>
    <source>
        <strain evidence="1 2">MAFF 302030</strain>
    </source>
</reference>
<feature type="non-terminal residue" evidence="1">
    <location>
        <position position="28"/>
    </location>
</feature>
<dbReference type="AlphaFoldDB" id="A0A9X2CAR1"/>
<reference evidence="1 2" key="2">
    <citation type="journal article" date="2023" name="Plant Pathol.">
        <title>Dismantling and reorganizing Pseudomonas marginalis sensu#lato.</title>
        <authorList>
            <person name="Sawada H."/>
            <person name="Fujikawa T."/>
            <person name="Satou M."/>
        </authorList>
    </citation>
    <scope>NUCLEOTIDE SEQUENCE [LARGE SCALE GENOMIC DNA]</scope>
    <source>
        <strain evidence="1 2">MAFF 302030</strain>
    </source>
</reference>
<proteinExistence type="predicted"/>
<dbReference type="Proteomes" id="UP001155059">
    <property type="component" value="Unassembled WGS sequence"/>
</dbReference>
<evidence type="ECO:0000313" key="2">
    <source>
        <dbReference type="Proteomes" id="UP001155059"/>
    </source>
</evidence>
<comment type="caution">
    <text evidence="1">The sequence shown here is derived from an EMBL/GenBank/DDBJ whole genome shotgun (WGS) entry which is preliminary data.</text>
</comment>
<accession>A0A9X2CAR1</accession>
<organism evidence="1 2">
    <name type="scientific">Pseudomonas morbosilactucae</name>
    <dbReference type="NCBI Taxonomy" id="2938197"/>
    <lineage>
        <taxon>Bacteria</taxon>
        <taxon>Pseudomonadati</taxon>
        <taxon>Pseudomonadota</taxon>
        <taxon>Gammaproteobacteria</taxon>
        <taxon>Pseudomonadales</taxon>
        <taxon>Pseudomonadaceae</taxon>
        <taxon>Pseudomonas</taxon>
    </lineage>
</organism>
<sequence>MSYVAAAHDRMLAGLVIPCSVVGVDLAA</sequence>
<gene>
    <name evidence="1" type="ORF">M1B34_30900</name>
</gene>
<dbReference type="EMBL" id="JALQCW010000099">
    <property type="protein sequence ID" value="MCK9801954.1"/>
    <property type="molecule type" value="Genomic_DNA"/>
</dbReference>
<protein>
    <submittedName>
        <fullName evidence="1">Phage baseplate assembly protein V</fullName>
    </submittedName>
</protein>